<feature type="signal peptide" evidence="1">
    <location>
        <begin position="1"/>
        <end position="19"/>
    </location>
</feature>
<dbReference type="Proteomes" id="UP000321222">
    <property type="component" value="Chromosome"/>
</dbReference>
<gene>
    <name evidence="2" type="ORF">FUA48_06415</name>
</gene>
<evidence type="ECO:0000313" key="2">
    <source>
        <dbReference type="EMBL" id="QEE49223.1"/>
    </source>
</evidence>
<name>A0A5B9FPJ4_9FLAO</name>
<evidence type="ECO:0000256" key="1">
    <source>
        <dbReference type="SAM" id="SignalP"/>
    </source>
</evidence>
<organism evidence="2 3">
    <name type="scientific">Flavobacterium alkalisoli</name>
    <dbReference type="NCBI Taxonomy" id="2602769"/>
    <lineage>
        <taxon>Bacteria</taxon>
        <taxon>Pseudomonadati</taxon>
        <taxon>Bacteroidota</taxon>
        <taxon>Flavobacteriia</taxon>
        <taxon>Flavobacteriales</taxon>
        <taxon>Flavobacteriaceae</taxon>
        <taxon>Flavobacterium</taxon>
    </lineage>
</organism>
<dbReference type="Gene3D" id="2.40.160.60">
    <property type="entry name" value="Outer membrane protein transport protein (OMPP1/FadL/TodX)"/>
    <property type="match status" value="1"/>
</dbReference>
<dbReference type="RefSeq" id="WP_147582773.1">
    <property type="nucleotide sequence ID" value="NZ_CP042831.1"/>
</dbReference>
<accession>A0A5B9FPJ4</accession>
<dbReference type="OrthoDB" id="1491239at2"/>
<keyword evidence="3" id="KW-1185">Reference proteome</keyword>
<protein>
    <submittedName>
        <fullName evidence="2">Uncharacterized protein</fullName>
    </submittedName>
</protein>
<dbReference type="EMBL" id="CP042831">
    <property type="protein sequence ID" value="QEE49223.1"/>
    <property type="molecule type" value="Genomic_DNA"/>
</dbReference>
<dbReference type="AlphaFoldDB" id="A0A5B9FPJ4"/>
<evidence type="ECO:0000313" key="3">
    <source>
        <dbReference type="Proteomes" id="UP000321222"/>
    </source>
</evidence>
<feature type="chain" id="PRO_5023101144" evidence="1">
    <location>
        <begin position="20"/>
        <end position="424"/>
    </location>
</feature>
<sequence>MIKNIIAGFCLLFSGVVFSQESNASPYSYYGLGDQKFKGTVENVSMGGVGVLRDSIHLNLQNPSTYSSLDYTTFTIGGNTSATSLETTDVTEKVNRTTLNYLGIGLPVSNKAGIALGIMPYTSVGYKVDNLTTGADDIERFSRFNGKGGLNRVFFGASYEITPKFSVGADINYNFGNIDTESIVAISDVQYGTREQNSSHYGGASFNLAANYKTRFKNGLTWYSSVIYTPASTLNTTTTRDLATISLTSSGSQVVIDEIEQSELKSDTDLPSAFTLGTGFGLERKWFVAAQFTGQESNDMSNRFNTVDDLDFQNSYKVSLGGYFIPKYNSYTSYLSRITYRAGLRYENTGLVINNEEINDMALSFGFGFPMGANGNLVAPANLNLGFEVGKRGTTNAGLIQENYFNVYLSFSFNDRWFVKRKYF</sequence>
<keyword evidence="1" id="KW-0732">Signal</keyword>
<reference evidence="2 3" key="1">
    <citation type="submission" date="2019-08" db="EMBL/GenBank/DDBJ databases">
        <title>Flavobacterium alkalisoli sp. nov., isolated from rhizosphere soil of Suaeda salsa.</title>
        <authorList>
            <person name="Sun J.-Q."/>
            <person name="Xu L."/>
        </authorList>
    </citation>
    <scope>NUCLEOTIDE SEQUENCE [LARGE SCALE GENOMIC DNA]</scope>
    <source>
        <strain evidence="2 3">XS-5</strain>
    </source>
</reference>
<proteinExistence type="predicted"/>
<dbReference type="KEGG" id="fak:FUA48_06415"/>